<gene>
    <name evidence="3" type="ORF">OU419_15940</name>
</gene>
<dbReference type="GO" id="GO:0016491">
    <property type="term" value="F:oxidoreductase activity"/>
    <property type="evidence" value="ECO:0007669"/>
    <property type="project" value="UniProtKB-KW"/>
</dbReference>
<feature type="transmembrane region" description="Helical" evidence="1">
    <location>
        <begin position="164"/>
        <end position="186"/>
    </location>
</feature>
<sequence length="295" mass="34373">MPTTQNVRSESLPEDFRRLIAPPKVAWPTLLLFVMAVSAYVCGFWGGSQGWLPAPLAILLNALAVFWFFTVIHDASHNALSRHRWFNDLIGRIALLTFSFLPVYRAFRFIHMQHHRFANQPVNDPDKWCGSGPNWALPLRWATLDVNYYVWYVRRMGDRPRSEIIDTLATALFALLTLGILIDLGYGRQLLLFWFIPSRITITFLALAFDYWPHSPYLATQSENPYQASSNRLGLEWLLTPLLLSQNYHLVHHLYPLAPFYRYRRIWKAREGFHLAQRPLLVSPLGRRLMDVNRP</sequence>
<feature type="transmembrane region" description="Helical" evidence="1">
    <location>
        <begin position="25"/>
        <end position="45"/>
    </location>
</feature>
<organism evidence="3 4">
    <name type="scientific">Pseudomonas triclosanedens</name>
    <dbReference type="NCBI Taxonomy" id="2961893"/>
    <lineage>
        <taxon>Bacteria</taxon>
        <taxon>Pseudomonadati</taxon>
        <taxon>Pseudomonadota</taxon>
        <taxon>Gammaproteobacteria</taxon>
        <taxon>Pseudomonadales</taxon>
        <taxon>Pseudomonadaceae</taxon>
        <taxon>Pseudomonas</taxon>
    </lineage>
</organism>
<dbReference type="InterPro" id="IPR005804">
    <property type="entry name" value="FA_desaturase_dom"/>
</dbReference>
<keyword evidence="4" id="KW-1185">Reference proteome</keyword>
<dbReference type="EMBL" id="CP113432">
    <property type="protein sequence ID" value="WAI47268.1"/>
    <property type="molecule type" value="Genomic_DNA"/>
</dbReference>
<dbReference type="EC" id="1.14.19.-" evidence="3"/>
<feature type="transmembrane region" description="Helical" evidence="1">
    <location>
        <begin position="89"/>
        <end position="107"/>
    </location>
</feature>
<evidence type="ECO:0000313" key="4">
    <source>
        <dbReference type="Proteomes" id="UP001163624"/>
    </source>
</evidence>
<feature type="transmembrane region" description="Helical" evidence="1">
    <location>
        <begin position="52"/>
        <end position="69"/>
    </location>
</feature>
<proteinExistence type="predicted"/>
<name>A0ABY6ZTG3_9PSED</name>
<evidence type="ECO:0000313" key="3">
    <source>
        <dbReference type="EMBL" id="WAI47268.1"/>
    </source>
</evidence>
<feature type="domain" description="Fatty acid desaturase" evidence="2">
    <location>
        <begin position="50"/>
        <end position="269"/>
    </location>
</feature>
<keyword evidence="1" id="KW-0812">Transmembrane</keyword>
<keyword evidence="3" id="KW-0560">Oxidoreductase</keyword>
<dbReference type="Proteomes" id="UP001163624">
    <property type="component" value="Chromosome"/>
</dbReference>
<dbReference type="RefSeq" id="WP_254473843.1">
    <property type="nucleotide sequence ID" value="NZ_CP113432.1"/>
</dbReference>
<evidence type="ECO:0000259" key="2">
    <source>
        <dbReference type="Pfam" id="PF00487"/>
    </source>
</evidence>
<keyword evidence="1" id="KW-0472">Membrane</keyword>
<dbReference type="Pfam" id="PF00487">
    <property type="entry name" value="FA_desaturase"/>
    <property type="match status" value="1"/>
</dbReference>
<keyword evidence="1" id="KW-1133">Transmembrane helix</keyword>
<feature type="transmembrane region" description="Helical" evidence="1">
    <location>
        <begin position="192"/>
        <end position="212"/>
    </location>
</feature>
<protein>
    <submittedName>
        <fullName evidence="3">Fatty acid desaturase</fullName>
        <ecNumber evidence="3">1.14.19.-</ecNumber>
    </submittedName>
</protein>
<evidence type="ECO:0000256" key="1">
    <source>
        <dbReference type="SAM" id="Phobius"/>
    </source>
</evidence>
<reference evidence="3" key="1">
    <citation type="submission" date="2022-11" db="EMBL/GenBank/DDBJ databases">
        <title>Pseudomonas triclosanedens sp. nov., a triclosan degrader isolated from activated sludge.</title>
        <authorList>
            <person name="Yin Y."/>
            <person name="Lu Z."/>
        </authorList>
    </citation>
    <scope>NUCLEOTIDE SEQUENCE</scope>
    <source>
        <strain evidence="3">ZM23</strain>
    </source>
</reference>
<accession>A0ABY6ZTG3</accession>